<keyword evidence="2" id="KW-1185">Reference proteome</keyword>
<reference evidence="1 2" key="1">
    <citation type="journal article" date="2022" name="bioRxiv">
        <title>The genome of the oomycete Peronosclerospora sorghi, a cosmopolitan pathogen of maize and sorghum, is inflated with dispersed pseudogenes.</title>
        <authorList>
            <person name="Fletcher K."/>
            <person name="Martin F."/>
            <person name="Isakeit T."/>
            <person name="Cavanaugh K."/>
            <person name="Magill C."/>
            <person name="Michelmore R."/>
        </authorList>
    </citation>
    <scope>NUCLEOTIDE SEQUENCE [LARGE SCALE GENOMIC DNA]</scope>
    <source>
        <strain evidence="1">P6</strain>
    </source>
</reference>
<evidence type="ECO:0000313" key="1">
    <source>
        <dbReference type="EMBL" id="KAI9909971.1"/>
    </source>
</evidence>
<protein>
    <submittedName>
        <fullName evidence="1">Uncharacterized protein</fullName>
    </submittedName>
</protein>
<dbReference type="Proteomes" id="UP001163321">
    <property type="component" value="Chromosome 6"/>
</dbReference>
<dbReference type="EMBL" id="CM047585">
    <property type="protein sequence ID" value="KAI9909971.1"/>
    <property type="molecule type" value="Genomic_DNA"/>
</dbReference>
<proteinExistence type="predicted"/>
<organism evidence="1 2">
    <name type="scientific">Peronosclerospora sorghi</name>
    <dbReference type="NCBI Taxonomy" id="230839"/>
    <lineage>
        <taxon>Eukaryota</taxon>
        <taxon>Sar</taxon>
        <taxon>Stramenopiles</taxon>
        <taxon>Oomycota</taxon>
        <taxon>Peronosporomycetes</taxon>
        <taxon>Peronosporales</taxon>
        <taxon>Peronosporaceae</taxon>
        <taxon>Peronosclerospora</taxon>
    </lineage>
</organism>
<name>A0ACC0VV42_9STRA</name>
<gene>
    <name evidence="1" type="ORF">PsorP6_010178</name>
</gene>
<sequence>MQFRDQLRKGAGVAASERVAALEVELRDAQREVQASVVSRKTLIESVNKYKALAEASEKNLEDLSSASEKWKHHVAAKVQALERTRDKLTNELNQSRVELKEQVMNNKKLREEMEPDGKTHKLAVMEATKKQQLLQSQADSAVQQMKSVREEMARIKRDLETTQENYKRELQLHAAEVSKSSDCHRGMELLLSSLHDREAEIETLNTKTHSMEKEAKVELELLQKRLEEVLEAKTALVEQNLLLHL</sequence>
<comment type="caution">
    <text evidence="1">The sequence shown here is derived from an EMBL/GenBank/DDBJ whole genome shotgun (WGS) entry which is preliminary data.</text>
</comment>
<evidence type="ECO:0000313" key="2">
    <source>
        <dbReference type="Proteomes" id="UP001163321"/>
    </source>
</evidence>
<accession>A0ACC0VV42</accession>